<feature type="region of interest" description="Disordered" evidence="2">
    <location>
        <begin position="967"/>
        <end position="1038"/>
    </location>
</feature>
<evidence type="ECO:0000256" key="1">
    <source>
        <dbReference type="ARBA" id="ARBA00022723"/>
    </source>
</evidence>
<feature type="compositionally biased region" description="Polar residues" evidence="2">
    <location>
        <begin position="28"/>
        <end position="45"/>
    </location>
</feature>
<feature type="region of interest" description="Disordered" evidence="2">
    <location>
        <begin position="1"/>
        <end position="232"/>
    </location>
</feature>
<evidence type="ECO:0000313" key="4">
    <source>
        <dbReference type="Proteomes" id="UP000234585"/>
    </source>
</evidence>
<dbReference type="AlphaFoldDB" id="A0A2I2F129"/>
<sequence length="1038" mass="112248">MLDAPAASTPTSAAHRTRRRPLAPRSLSIVTTQPHQENAGPVSTVSDDAAPPADPPSMSSFPPSLTATTTQSQPPPPQAEPPGQPSRSLQRPLPPALHLTTTGAAIAPSPRLATTTTPVASSTAGPQPSPTGAGAPHDEHSHAPRVPLPSPPPTAGSGPRSSRDQLVHGEQGAHPPAALSLTSPVPTPTPGEMSVDTSRLPSHPASHHAPTESPRSMFLPTPSAHHPAPAPSVPGYPSVPAVDAEFYALSSQRLSVYSQHRNRSAGGDMSSKVVENPRLHLLQNACGYGDTLYMAIHQIYCIHSIAPALFYQIPGFSTPQADGLTILRQLLVDNQRLSPDFLQWVMNFPAPVSILMHSPVYRLALDQAAQCLARLTEQWPAFDLRIRSRDYPPLADELLIVFGMASRTLQNVVFLAMARRLPVLRPEADLEAIWERDVGHQNRRSAQLVTQAQMRWENEQIIHAYQSVPPLPPAESPGPLIAGPGRRPSSRRPSTHTPGGSVSPHLRVAVQRAPGGEPQPPGSPARAFHPQSYRHPAPVSHAAAASPRMATFAPSAGGPPAMRPPSRGVASPTTIVAPSSPHGWAGQPQPRIERRADGTAAVTTWSGRARMPPPFPHQLSRASAPPVYPPLLPPPGVIPPATSRTNPFRHALHQAHLRDPYSRIVVRGLDGEEGEGELFPHLSAFSVGPTPLGPKQCAFAWEFTLSPADCQRFPQFLGTPVGQRPSRIVRDGSQIYRLRCIRVSPSTTAVSPSAWSVADAIWPSLAYIFVNGAELSFRRKLHHGKDLPQEITRHLRPGTNTVTLHLIRNAAESKDQFYAAAVEVLDITSFTQTIRLAALLPAGQCRERIRQRLHPAARDDDDVSIVSEELTVSLVDPFTARIFDRPVRGQRCAHQECFDHDTWIRTRAAKSDRQALKDDWKCPICGRDARPQNLVIDGFLCEVRNILAATNRLEGARAIQVKSDGSWTLKDEADRPAPQHGGAGPDVSRGPPKRKSICVDDRPASLTQRPKIEQARSQTQIQTMGDARSPSVEVISLD</sequence>
<dbReference type="GO" id="GO:0046872">
    <property type="term" value="F:metal ion binding"/>
    <property type="evidence" value="ECO:0007669"/>
    <property type="project" value="UniProtKB-KW"/>
</dbReference>
<gene>
    <name evidence="3" type="ORF">BDW47DRAFT_129146</name>
</gene>
<feature type="compositionally biased region" description="Pro residues" evidence="2">
    <location>
        <begin position="73"/>
        <end position="84"/>
    </location>
</feature>
<dbReference type="STRING" id="41067.A0A2I2F129"/>
<dbReference type="EMBL" id="KZ559181">
    <property type="protein sequence ID" value="PLB34331.1"/>
    <property type="molecule type" value="Genomic_DNA"/>
</dbReference>
<protein>
    <submittedName>
        <fullName evidence="3">Uncharacterized protein</fullName>
    </submittedName>
</protein>
<feature type="compositionally biased region" description="Low complexity" evidence="2">
    <location>
        <begin position="1"/>
        <end position="14"/>
    </location>
</feature>
<feature type="compositionally biased region" description="Low complexity" evidence="2">
    <location>
        <begin position="46"/>
        <end position="72"/>
    </location>
</feature>
<dbReference type="PANTHER" id="PTHR10782">
    <property type="entry name" value="ZINC FINGER MIZ DOMAIN-CONTAINING PROTEIN"/>
    <property type="match status" value="1"/>
</dbReference>
<dbReference type="GeneID" id="36524108"/>
<reference evidence="3 4" key="1">
    <citation type="submission" date="2017-12" db="EMBL/GenBank/DDBJ databases">
        <authorList>
            <consortium name="DOE Joint Genome Institute"/>
            <person name="Haridas S."/>
            <person name="Kjaerbolling I."/>
            <person name="Vesth T.C."/>
            <person name="Frisvad J.C."/>
            <person name="Nybo J.L."/>
            <person name="Theobald S."/>
            <person name="Kuo A."/>
            <person name="Bowyer P."/>
            <person name="Matsuda Y."/>
            <person name="Mondo S."/>
            <person name="Lyhne E.K."/>
            <person name="Kogle M.E."/>
            <person name="Clum A."/>
            <person name="Lipzen A."/>
            <person name="Salamov A."/>
            <person name="Ngan C.Y."/>
            <person name="Daum C."/>
            <person name="Chiniquy J."/>
            <person name="Barry K."/>
            <person name="LaButti K."/>
            <person name="Simmons B.A."/>
            <person name="Magnuson J.K."/>
            <person name="Mortensen U.H."/>
            <person name="Larsen T.O."/>
            <person name="Grigoriev I.V."/>
            <person name="Baker S.E."/>
            <person name="Andersen M.R."/>
            <person name="Nordberg H.P."/>
            <person name="Cantor M.N."/>
            <person name="Hua S.X."/>
        </authorList>
    </citation>
    <scope>NUCLEOTIDE SEQUENCE [LARGE SCALE GENOMIC DNA]</scope>
    <source>
        <strain evidence="3 4">CBS 102.13</strain>
    </source>
</reference>
<dbReference type="PANTHER" id="PTHR10782:SF4">
    <property type="entry name" value="TONALLI, ISOFORM E"/>
    <property type="match status" value="1"/>
</dbReference>
<evidence type="ECO:0000313" key="3">
    <source>
        <dbReference type="EMBL" id="PLB34331.1"/>
    </source>
</evidence>
<dbReference type="InterPro" id="IPR018527">
    <property type="entry name" value="Rubredoxin_Fe_BS"/>
</dbReference>
<evidence type="ECO:0000256" key="2">
    <source>
        <dbReference type="SAM" id="MobiDB-lite"/>
    </source>
</evidence>
<dbReference type="Proteomes" id="UP000234585">
    <property type="component" value="Unassembled WGS sequence"/>
</dbReference>
<accession>A0A2I2F129</accession>
<organism evidence="3 4">
    <name type="scientific">Aspergillus candidus</name>
    <dbReference type="NCBI Taxonomy" id="41067"/>
    <lineage>
        <taxon>Eukaryota</taxon>
        <taxon>Fungi</taxon>
        <taxon>Dikarya</taxon>
        <taxon>Ascomycota</taxon>
        <taxon>Pezizomycotina</taxon>
        <taxon>Eurotiomycetes</taxon>
        <taxon>Eurotiomycetidae</taxon>
        <taxon>Eurotiales</taxon>
        <taxon>Aspergillaceae</taxon>
        <taxon>Aspergillus</taxon>
        <taxon>Aspergillus subgen. Circumdati</taxon>
    </lineage>
</organism>
<dbReference type="PROSITE" id="PS00202">
    <property type="entry name" value="RUBREDOXIN"/>
    <property type="match status" value="1"/>
</dbReference>
<name>A0A2I2F129_ASPCN</name>
<dbReference type="RefSeq" id="XP_024668343.1">
    <property type="nucleotide sequence ID" value="XM_024816948.1"/>
</dbReference>
<keyword evidence="4" id="KW-1185">Reference proteome</keyword>
<dbReference type="GO" id="GO:0016925">
    <property type="term" value="P:protein sumoylation"/>
    <property type="evidence" value="ECO:0007669"/>
    <property type="project" value="TreeGrafter"/>
</dbReference>
<dbReference type="GO" id="GO:0061665">
    <property type="term" value="F:SUMO ligase activity"/>
    <property type="evidence" value="ECO:0007669"/>
    <property type="project" value="TreeGrafter"/>
</dbReference>
<proteinExistence type="predicted"/>
<dbReference type="GO" id="GO:0000785">
    <property type="term" value="C:chromatin"/>
    <property type="evidence" value="ECO:0007669"/>
    <property type="project" value="TreeGrafter"/>
</dbReference>
<feature type="region of interest" description="Disordered" evidence="2">
    <location>
        <begin position="468"/>
        <end position="539"/>
    </location>
</feature>
<dbReference type="OrthoDB" id="27975at2759"/>
<feature type="compositionally biased region" description="Low complexity" evidence="2">
    <location>
        <begin position="477"/>
        <end position="487"/>
    </location>
</feature>
<dbReference type="Gene3D" id="3.30.40.10">
    <property type="entry name" value="Zinc/RING finger domain, C3HC4 (zinc finger)"/>
    <property type="match status" value="1"/>
</dbReference>
<dbReference type="InterPro" id="IPR013083">
    <property type="entry name" value="Znf_RING/FYVE/PHD"/>
</dbReference>
<keyword evidence="1" id="KW-0479">Metal-binding</keyword>
<feature type="compositionally biased region" description="Low complexity" evidence="2">
    <location>
        <begin position="113"/>
        <end position="124"/>
    </location>
</feature>